<evidence type="ECO:0000313" key="6">
    <source>
        <dbReference type="EMBL" id="KAA3679998.1"/>
    </source>
</evidence>
<evidence type="ECO:0000256" key="5">
    <source>
        <dbReference type="ARBA" id="ARBA00022840"/>
    </source>
</evidence>
<organism evidence="6 7">
    <name type="scientific">Paragonimus westermani</name>
    <dbReference type="NCBI Taxonomy" id="34504"/>
    <lineage>
        <taxon>Eukaryota</taxon>
        <taxon>Metazoa</taxon>
        <taxon>Spiralia</taxon>
        <taxon>Lophotrochozoa</taxon>
        <taxon>Platyhelminthes</taxon>
        <taxon>Trematoda</taxon>
        <taxon>Digenea</taxon>
        <taxon>Plagiorchiida</taxon>
        <taxon>Troglotremata</taxon>
        <taxon>Troglotrematidae</taxon>
        <taxon>Paragonimus</taxon>
    </lineage>
</organism>
<keyword evidence="5" id="KW-0067">ATP-binding</keyword>
<keyword evidence="4" id="KW-0418">Kinase</keyword>
<sequence>MTAHKLYGSRENPSERLGTRKGGITEVQKHIWFEGFNWSGLLARTLTAPILPKKLRVSTAAIFIKLDVSEVHDVKAVLNFFSAADDQQIDAAHTDLIEHSGTGSENTATKFALHTMDC</sequence>
<evidence type="ECO:0000256" key="3">
    <source>
        <dbReference type="ARBA" id="ARBA00022741"/>
    </source>
</evidence>
<reference evidence="6 7" key="1">
    <citation type="journal article" date="2019" name="Gigascience">
        <title>Whole-genome sequence of the oriental lung fluke Paragonimus westermani.</title>
        <authorList>
            <person name="Oey H."/>
            <person name="Zakrzewski M."/>
            <person name="Narain K."/>
            <person name="Devi K.R."/>
            <person name="Agatsuma T."/>
            <person name="Nawaratna S."/>
            <person name="Gobert G.N."/>
            <person name="Jones M.K."/>
            <person name="Ragan M.A."/>
            <person name="McManus D.P."/>
            <person name="Krause L."/>
        </authorList>
    </citation>
    <scope>NUCLEOTIDE SEQUENCE [LARGE SCALE GENOMIC DNA]</scope>
    <source>
        <strain evidence="6 7">IND2009</strain>
    </source>
</reference>
<keyword evidence="1" id="KW-0723">Serine/threonine-protein kinase</keyword>
<accession>A0A5J4NY30</accession>
<keyword evidence="3" id="KW-0547">Nucleotide-binding</keyword>
<dbReference type="GO" id="GO:0004674">
    <property type="term" value="F:protein serine/threonine kinase activity"/>
    <property type="evidence" value="ECO:0007669"/>
    <property type="project" value="UniProtKB-KW"/>
</dbReference>
<evidence type="ECO:0008006" key="8">
    <source>
        <dbReference type="Google" id="ProtNLM"/>
    </source>
</evidence>
<name>A0A5J4NY30_9TREM</name>
<dbReference type="Proteomes" id="UP000324629">
    <property type="component" value="Unassembled WGS sequence"/>
</dbReference>
<dbReference type="PANTHER" id="PTHR24353">
    <property type="entry name" value="CYCLIC NUCLEOTIDE-DEPENDENT PROTEIN KINASE"/>
    <property type="match status" value="1"/>
</dbReference>
<dbReference type="EMBL" id="QNGE01000565">
    <property type="protein sequence ID" value="KAA3679998.1"/>
    <property type="molecule type" value="Genomic_DNA"/>
</dbReference>
<dbReference type="GO" id="GO:0005524">
    <property type="term" value="F:ATP binding"/>
    <property type="evidence" value="ECO:0007669"/>
    <property type="project" value="UniProtKB-KW"/>
</dbReference>
<comment type="caution">
    <text evidence="6">The sequence shown here is derived from an EMBL/GenBank/DDBJ whole genome shotgun (WGS) entry which is preliminary data.</text>
</comment>
<dbReference type="PANTHER" id="PTHR24353:SF111">
    <property type="match status" value="1"/>
</dbReference>
<dbReference type="Gene3D" id="1.10.510.10">
    <property type="entry name" value="Transferase(Phosphotransferase) domain 1"/>
    <property type="match status" value="1"/>
</dbReference>
<evidence type="ECO:0000256" key="1">
    <source>
        <dbReference type="ARBA" id="ARBA00022527"/>
    </source>
</evidence>
<dbReference type="AlphaFoldDB" id="A0A5J4NY30"/>
<evidence type="ECO:0000313" key="7">
    <source>
        <dbReference type="Proteomes" id="UP000324629"/>
    </source>
</evidence>
<gene>
    <name evidence="6" type="ORF">DEA37_0000688</name>
</gene>
<evidence type="ECO:0000256" key="2">
    <source>
        <dbReference type="ARBA" id="ARBA00022679"/>
    </source>
</evidence>
<keyword evidence="2" id="KW-0808">Transferase</keyword>
<evidence type="ECO:0000256" key="4">
    <source>
        <dbReference type="ARBA" id="ARBA00022777"/>
    </source>
</evidence>
<keyword evidence="7" id="KW-1185">Reference proteome</keyword>
<protein>
    <recommendedName>
        <fullName evidence="8">AGC-kinase C-terminal domain-containing protein</fullName>
    </recommendedName>
</protein>
<proteinExistence type="predicted"/>